<dbReference type="GO" id="GO:0046930">
    <property type="term" value="C:pore complex"/>
    <property type="evidence" value="ECO:0007669"/>
    <property type="project" value="TreeGrafter"/>
</dbReference>
<dbReference type="Gene3D" id="2.30.29.30">
    <property type="entry name" value="Pleckstrin-homology domain (PH domain)/Phosphotyrosine-binding domain (PTB)"/>
    <property type="match status" value="1"/>
</dbReference>
<dbReference type="Pfam" id="PF00169">
    <property type="entry name" value="PH"/>
    <property type="match status" value="1"/>
</dbReference>
<feature type="compositionally biased region" description="Polar residues" evidence="5">
    <location>
        <begin position="976"/>
        <end position="996"/>
    </location>
</feature>
<feature type="coiled-coil region" evidence="4">
    <location>
        <begin position="661"/>
        <end position="695"/>
    </location>
</feature>
<organism evidence="7 8">
    <name type="scientific">Alectura lathami</name>
    <name type="common">Australian brush turkey</name>
    <dbReference type="NCBI Taxonomy" id="81907"/>
    <lineage>
        <taxon>Eukaryota</taxon>
        <taxon>Metazoa</taxon>
        <taxon>Chordata</taxon>
        <taxon>Craniata</taxon>
        <taxon>Vertebrata</taxon>
        <taxon>Euteleostomi</taxon>
        <taxon>Archelosauria</taxon>
        <taxon>Archosauria</taxon>
        <taxon>Dinosauria</taxon>
        <taxon>Saurischia</taxon>
        <taxon>Theropoda</taxon>
        <taxon>Coelurosauria</taxon>
        <taxon>Aves</taxon>
        <taxon>Neognathae</taxon>
        <taxon>Galloanserae</taxon>
        <taxon>Galliformes</taxon>
        <taxon>Megapodiidae</taxon>
        <taxon>Alectura</taxon>
    </lineage>
</organism>
<keyword evidence="3" id="KW-0597">Phosphoprotein</keyword>
<keyword evidence="4" id="KW-0175">Coiled coil</keyword>
<accession>A0A7L0WW32</accession>
<gene>
    <name evidence="7" type="primary">Plekha7</name>
    <name evidence="7" type="ORF">ALELAT_R04077</name>
</gene>
<dbReference type="GO" id="GO:0090136">
    <property type="term" value="P:epithelial cell-cell adhesion"/>
    <property type="evidence" value="ECO:0007669"/>
    <property type="project" value="TreeGrafter"/>
</dbReference>
<dbReference type="GO" id="GO:0005737">
    <property type="term" value="C:cytoplasm"/>
    <property type="evidence" value="ECO:0007669"/>
    <property type="project" value="UniProtKB-SubCell"/>
</dbReference>
<name>A0A7L0WW32_ALELA</name>
<feature type="compositionally biased region" description="Basic residues" evidence="5">
    <location>
        <begin position="1033"/>
        <end position="1047"/>
    </location>
</feature>
<dbReference type="InterPro" id="IPR001849">
    <property type="entry name" value="PH_domain"/>
</dbReference>
<sequence length="1216" mass="137886">MSSQSGFSNSVPLPGYPFYQVSCSHNQQTTSFRHPVTGQVSPENIEFILQEEQNSPMSKQQINQRPSSMVSESSTAVTMSAVDTKPGSKVVKAGNKVHSFGKRDQAIRRNPNVPVVVRGWLHKQDSSGMRLWKRRWFVLADYCLFYYKDSREESVLGSIPLPSYVISPVGPEDRINRKFSFKAVHTGMRAYIYNKNSVIGSQAEHSGMRTYYFSADTHEDMNAWIRAMNQAALMQTRSSLKRQETEKVDQQAVPQVNHVDACKVCVKAEITDTKEGYQKSAEMLGYDKREETRREKEEEERYIHRKEALETKKGKAKHALTEADSLFPDLTNAPRSQVAQSQPIEKNGTLPSSLSMSAGLVEQNGTSSYKRGFVPRTNPDKQIQRKSNMAQVEHWVKVQKGDTKSLASDLTLTRQGPNPPFSENYHTLPKNTRQPSGSSPPPSNRNLPSDYKYAQDRVSHLKMSQEERKANKDGTVWQLYEWQQRQQFKHGSPTAPLYAGSSDFIDRSKSKSSLDVPRSISVPPSPSDIPPPGPPKSFFPRRPHTPAERLTVKPSDERQAVDSPFTGSPRKIRSHAVKSSTHTDRRSMPAMGYMTHTVSAPSLHGKSADDTYIQLKKDLEYLDLKVTGRDTLKERSTKPVKVAESDIDVKLSIFCEQDRILQDLEDKIRALKENKDQLESVLEVLHRQMEQYKDQPQHAEKISYQQRLLQEDLIHIRAEISKVSTEMENAWNIYLKLENDVSQLKKALQEQMNSSLVSQEKTQIQKDLWRIEDVTAGLSANKANYKTIVDSIKNPERKTVPSFSQSAVPSLPASLTTVESKPSVPQSPPPSLVKPSLEVRLYPQPYFQARTQHQAPQLKKIEPPLQSPVRLVPKVEDEAPPRPPLPQLYSPEDQPPAIPPLPREATVIRHTSVRGLKRQSDERKRDRELGQYVNGDYRVELRSYVSEPELATIGGDLGQPSSAFVSIDSGYQTLPTRGLSGSTSRLHQSSTISSYATLRRDRSKERPKSALERLYSGDHQRGKMSAEEQLERMKRHQKALVRERKRTLSQGERQSVSSRSFIRPVSADVGSWKREQEFDLQLLERAIRGEDKDENEWLKVQPVAVAVTETDLEPQDYDLDISRELSKPEKVAIPERYVELEPEEPLSTEELAARQRKAEKIKNILTKSSMHNLQPTIAQDKHNSVDLDSQLQEQERIITISYALASEASQRSKEVA</sequence>
<protein>
    <submittedName>
        <fullName evidence="7">PKHA7 protein</fullName>
    </submittedName>
</protein>
<feature type="domain" description="PH" evidence="6">
    <location>
        <begin position="114"/>
        <end position="233"/>
    </location>
</feature>
<feature type="non-terminal residue" evidence="7">
    <location>
        <position position="1"/>
    </location>
</feature>
<dbReference type="SUPFAM" id="SSF50729">
    <property type="entry name" value="PH domain-like"/>
    <property type="match status" value="1"/>
</dbReference>
<evidence type="ECO:0000256" key="2">
    <source>
        <dbReference type="ARBA" id="ARBA00022490"/>
    </source>
</evidence>
<feature type="region of interest" description="Disordered" evidence="5">
    <location>
        <begin position="976"/>
        <end position="1055"/>
    </location>
</feature>
<feature type="region of interest" description="Disordered" evidence="5">
    <location>
        <begin position="410"/>
        <end position="450"/>
    </location>
</feature>
<evidence type="ECO:0000256" key="1">
    <source>
        <dbReference type="ARBA" id="ARBA00004496"/>
    </source>
</evidence>
<dbReference type="OrthoDB" id="43122at2759"/>
<feature type="compositionally biased region" description="Basic and acidic residues" evidence="5">
    <location>
        <begin position="545"/>
        <end position="560"/>
    </location>
</feature>
<keyword evidence="2" id="KW-0963">Cytoplasm</keyword>
<dbReference type="Pfam" id="PF25541">
    <property type="entry name" value="TBCA_PH"/>
    <property type="match status" value="1"/>
</dbReference>
<dbReference type="EMBL" id="VXAV01012085">
    <property type="protein sequence ID" value="NXL95923.1"/>
    <property type="molecule type" value="Genomic_DNA"/>
</dbReference>
<dbReference type="AlphaFoldDB" id="A0A7L0WW32"/>
<comment type="caution">
    <text evidence="7">The sequence shown here is derived from an EMBL/GenBank/DDBJ whole genome shotgun (WGS) entry which is preliminary data.</text>
</comment>
<dbReference type="PANTHER" id="PTHR12752">
    <property type="entry name" value="PHOSPHOINOSITOL 3-PHOSPHATE-BINDING PROTEIN"/>
    <property type="match status" value="1"/>
</dbReference>
<reference evidence="7 8" key="1">
    <citation type="submission" date="2019-09" db="EMBL/GenBank/DDBJ databases">
        <title>Bird 10,000 Genomes (B10K) Project - Family phase.</title>
        <authorList>
            <person name="Zhang G."/>
        </authorList>
    </citation>
    <scope>NUCLEOTIDE SEQUENCE [LARGE SCALE GENOMIC DNA]</scope>
    <source>
        <strain evidence="7">B10K-DU-001-39</strain>
        <tissue evidence="7">Muscle</tissue>
    </source>
</reference>
<feature type="region of interest" description="Disordered" evidence="5">
    <location>
        <begin position="333"/>
        <end position="353"/>
    </location>
</feature>
<evidence type="ECO:0000256" key="4">
    <source>
        <dbReference type="SAM" id="Coils"/>
    </source>
</evidence>
<feature type="region of interest" description="Disordered" evidence="5">
    <location>
        <begin position="875"/>
        <end position="901"/>
    </location>
</feature>
<evidence type="ECO:0000313" key="8">
    <source>
        <dbReference type="Proteomes" id="UP000562322"/>
    </source>
</evidence>
<evidence type="ECO:0000256" key="3">
    <source>
        <dbReference type="ARBA" id="ARBA00022553"/>
    </source>
</evidence>
<dbReference type="InterPro" id="IPR057971">
    <property type="entry name" value="PKHA4-7_TBCA"/>
</dbReference>
<keyword evidence="8" id="KW-1185">Reference proteome</keyword>
<dbReference type="GO" id="GO:0044331">
    <property type="term" value="P:cell-cell adhesion mediated by cadherin"/>
    <property type="evidence" value="ECO:0007669"/>
    <property type="project" value="TreeGrafter"/>
</dbReference>
<dbReference type="FunFam" id="2.30.29.30:FF:000103">
    <property type="entry name" value="Pleckstrin homology domain-containing family A member 4"/>
    <property type="match status" value="1"/>
</dbReference>
<comment type="subcellular location">
    <subcellularLocation>
        <location evidence="1">Cytoplasm</location>
    </subcellularLocation>
</comment>
<dbReference type="PANTHER" id="PTHR12752:SF4">
    <property type="entry name" value="PLECKSTRIN HOMOLOGY DOMAIN-CONTAINING FAMILY A MEMBER 7"/>
    <property type="match status" value="1"/>
</dbReference>
<dbReference type="PROSITE" id="PS50003">
    <property type="entry name" value="PH_DOMAIN"/>
    <property type="match status" value="1"/>
</dbReference>
<dbReference type="GO" id="GO:0005915">
    <property type="term" value="C:zonula adherens"/>
    <property type="evidence" value="ECO:0007669"/>
    <property type="project" value="TreeGrafter"/>
</dbReference>
<dbReference type="InterPro" id="IPR011993">
    <property type="entry name" value="PH-like_dom_sf"/>
</dbReference>
<evidence type="ECO:0000259" key="6">
    <source>
        <dbReference type="PROSITE" id="PS50003"/>
    </source>
</evidence>
<feature type="non-terminal residue" evidence="7">
    <location>
        <position position="1216"/>
    </location>
</feature>
<proteinExistence type="predicted"/>
<evidence type="ECO:0000313" key="7">
    <source>
        <dbReference type="EMBL" id="NXL95923.1"/>
    </source>
</evidence>
<dbReference type="InterPro" id="IPR040392">
    <property type="entry name" value="PKHA4-7_PH"/>
</dbReference>
<evidence type="ECO:0000256" key="5">
    <source>
        <dbReference type="SAM" id="MobiDB-lite"/>
    </source>
</evidence>
<feature type="compositionally biased region" description="Pro residues" evidence="5">
    <location>
        <begin position="523"/>
        <end position="537"/>
    </location>
</feature>
<dbReference type="GO" id="GO:0046931">
    <property type="term" value="P:pore complex assembly"/>
    <property type="evidence" value="ECO:0007669"/>
    <property type="project" value="TreeGrafter"/>
</dbReference>
<feature type="compositionally biased region" description="Basic and acidic residues" evidence="5">
    <location>
        <begin position="998"/>
        <end position="1032"/>
    </location>
</feature>
<feature type="region of interest" description="Disordered" evidence="5">
    <location>
        <begin position="367"/>
        <end position="389"/>
    </location>
</feature>
<dbReference type="SMART" id="SM00233">
    <property type="entry name" value="PH"/>
    <property type="match status" value="1"/>
</dbReference>
<dbReference type="CDD" id="cd13248">
    <property type="entry name" value="PH_PEPP1_2_3"/>
    <property type="match status" value="1"/>
</dbReference>
<dbReference type="GO" id="GO:0045218">
    <property type="term" value="P:zonula adherens maintenance"/>
    <property type="evidence" value="ECO:0007669"/>
    <property type="project" value="TreeGrafter"/>
</dbReference>
<feature type="region of interest" description="Disordered" evidence="5">
    <location>
        <begin position="488"/>
        <end position="587"/>
    </location>
</feature>
<dbReference type="Proteomes" id="UP000562322">
    <property type="component" value="Unassembled WGS sequence"/>
</dbReference>